<dbReference type="OrthoDB" id="538336at2759"/>
<evidence type="ECO:0000259" key="16">
    <source>
        <dbReference type="Pfam" id="PF01756"/>
    </source>
</evidence>
<proteinExistence type="inferred from homology"/>
<evidence type="ECO:0000256" key="5">
    <source>
        <dbReference type="ARBA" id="ARBA00006288"/>
    </source>
</evidence>
<dbReference type="PIRSF" id="PIRSF000168">
    <property type="entry name" value="Acyl-CoA_oxidase"/>
    <property type="match status" value="1"/>
</dbReference>
<evidence type="ECO:0000256" key="1">
    <source>
        <dbReference type="ARBA" id="ARBA00001201"/>
    </source>
</evidence>
<dbReference type="Gene3D" id="2.40.110.10">
    <property type="entry name" value="Butyryl-CoA Dehydrogenase, subunit A, domain 2"/>
    <property type="match status" value="1"/>
</dbReference>
<dbReference type="InterPro" id="IPR006091">
    <property type="entry name" value="Acyl-CoA_Oxase/DH_mid-dom"/>
</dbReference>
<dbReference type="SUPFAM" id="SSF47203">
    <property type="entry name" value="Acyl-CoA dehydrogenase C-terminal domain-like"/>
    <property type="match status" value="2"/>
</dbReference>
<evidence type="ECO:0000259" key="18">
    <source>
        <dbReference type="Pfam" id="PF14749"/>
    </source>
</evidence>
<gene>
    <name evidence="20" type="ORF">KABA2_01S03476</name>
</gene>
<dbReference type="GO" id="GO:0071949">
    <property type="term" value="F:FAD binding"/>
    <property type="evidence" value="ECO:0007669"/>
    <property type="project" value="InterPro"/>
</dbReference>
<comment type="catalytic activity">
    <reaction evidence="1">
        <text>a 2,3-saturated acyl-CoA + O2 = a (2E)-enoyl-CoA + H2O2</text>
        <dbReference type="Rhea" id="RHEA:38959"/>
        <dbReference type="ChEBI" id="CHEBI:15379"/>
        <dbReference type="ChEBI" id="CHEBI:16240"/>
        <dbReference type="ChEBI" id="CHEBI:58856"/>
        <dbReference type="ChEBI" id="CHEBI:65111"/>
        <dbReference type="EC" id="1.3.3.6"/>
    </reaction>
</comment>
<feature type="active site" description="Proton acceptor" evidence="14">
    <location>
        <position position="493"/>
    </location>
</feature>
<evidence type="ECO:0000256" key="13">
    <source>
        <dbReference type="PIRNR" id="PIRNR000168"/>
    </source>
</evidence>
<comment type="similarity">
    <text evidence="5 13">Belongs to the acyl-CoA oxidase family.</text>
</comment>
<dbReference type="GO" id="GO:0033540">
    <property type="term" value="P:fatty acid beta-oxidation using acyl-CoA oxidase"/>
    <property type="evidence" value="ECO:0007669"/>
    <property type="project" value="UniProtKB-UniPathway"/>
</dbReference>
<dbReference type="Pfam" id="PF22924">
    <property type="entry name" value="ACOX_C_alpha1"/>
    <property type="match status" value="1"/>
</dbReference>
<feature type="binding site" evidence="15">
    <location>
        <position position="188"/>
    </location>
    <ligand>
        <name>FAD</name>
        <dbReference type="ChEBI" id="CHEBI:57692"/>
    </ligand>
</feature>
<feature type="domain" description="Acyl-CoA oxidase C-terminal" evidence="16">
    <location>
        <begin position="554"/>
        <end position="733"/>
    </location>
</feature>
<dbReference type="FunFam" id="1.20.140.10:FF:000015">
    <property type="entry name" value="Acyl-coenzyme A oxidase"/>
    <property type="match status" value="1"/>
</dbReference>
<protein>
    <recommendedName>
        <fullName evidence="12 13">Acyl-coenzyme A oxidase</fullName>
    </recommendedName>
</protein>
<name>A0A8H2VB28_9SACH</name>
<evidence type="ECO:0000256" key="14">
    <source>
        <dbReference type="PIRSR" id="PIRSR000168-1"/>
    </source>
</evidence>
<sequence>MTKISSNDQTNPVFNPAKFIQKERTTSKLKIDQINTFLESTPERRDLTHRLIREITNDRVLETDTSYYDLNKSQQREITANKIARLALYMEHDIKTARNNFENKNLIQDLQKNNGNEPLLQSSDFTIFDKRLSLIANIDPQLSTRVGVHLGLFGNCIKGNGTDEQITYWLQERGAAMMRGIYGCFAMTELGHGSNVGQLQTTAIFNESNNTFTINTPNLTATKWWIGGAAHSATHSVVYARLIIKGKDYGVKTFVVPLRNTKTFQLETGVVIGDIGAKMGRDGIDNGWIQFNDVVIPKENMLCRFIQVTNNGNGDVKVKVQPQLDQISGYSALLSGRVNMVMDSFRFGAKFATIATRYAVGRQQFAPQTKDGKNSNQEEVQLINYPLHQYRIIPQLALVYLISPVAFKLMDTYYKTLDELYHVSTAKDNDALVIVSAKLKNLFISSASLKATNTWFVAQLIDELRQTCGGHGYSQYNAFGKGYNDWVVQCTWEGDNTVLSLTSAKSILKKFGDAAQKGKFDSNLDGDEFGYLDPSFIAEVYTNQVTADINDDSDLESFIQVWAILLVKSLVHIGKVLKKNNDINSLSKLLVQISRFHAIYLMLKTFHEKLENEKESYITDDNTKATMWNIFRLFSVYYIDKYSGEFLQLKLFKADDISNVIQPKLFKLMALIRTDCIALSDAFELPDNMLNAPIGFFDGDIYHNYFNEVVKNNPQETNGAGIPPYYMALTSMLSRE</sequence>
<evidence type="ECO:0000256" key="11">
    <source>
        <dbReference type="ARBA" id="ARBA00023140"/>
    </source>
</evidence>
<evidence type="ECO:0000256" key="12">
    <source>
        <dbReference type="ARBA" id="ARBA00070477"/>
    </source>
</evidence>
<keyword evidence="10" id="KW-0443">Lipid metabolism</keyword>
<feature type="domain" description="Acyl-coenzyme A oxidase N-terminal" evidence="18">
    <location>
        <begin position="32"/>
        <end position="171"/>
    </location>
</feature>
<dbReference type="FunFam" id="2.40.110.10:FF:000003">
    <property type="entry name" value="Acyl-coenzyme A oxidase"/>
    <property type="match status" value="1"/>
</dbReference>
<organism evidence="20 21">
    <name type="scientific">Maudiozyma barnettii</name>
    <dbReference type="NCBI Taxonomy" id="61262"/>
    <lineage>
        <taxon>Eukaryota</taxon>
        <taxon>Fungi</taxon>
        <taxon>Dikarya</taxon>
        <taxon>Ascomycota</taxon>
        <taxon>Saccharomycotina</taxon>
        <taxon>Saccharomycetes</taxon>
        <taxon>Saccharomycetales</taxon>
        <taxon>Saccharomycetaceae</taxon>
        <taxon>Maudiozyma</taxon>
    </lineage>
</organism>
<evidence type="ECO:0000256" key="2">
    <source>
        <dbReference type="ARBA" id="ARBA00001974"/>
    </source>
</evidence>
<dbReference type="InterPro" id="IPR029320">
    <property type="entry name" value="Acyl-CoA_ox_N"/>
</dbReference>
<evidence type="ECO:0000256" key="6">
    <source>
        <dbReference type="ARBA" id="ARBA00022630"/>
    </source>
</evidence>
<keyword evidence="21" id="KW-1185">Reference proteome</keyword>
<reference evidence="20 21" key="1">
    <citation type="submission" date="2020-05" db="EMBL/GenBank/DDBJ databases">
        <authorList>
            <person name="Casaregola S."/>
            <person name="Devillers H."/>
            <person name="Grondin C."/>
        </authorList>
    </citation>
    <scope>NUCLEOTIDE SEQUENCE [LARGE SCALE GENOMIC DNA]</scope>
    <source>
        <strain evidence="20 21">CLIB 1767</strain>
    </source>
</reference>
<dbReference type="GO" id="GO:0055088">
    <property type="term" value="P:lipid homeostasis"/>
    <property type="evidence" value="ECO:0007669"/>
    <property type="project" value="TreeGrafter"/>
</dbReference>
<evidence type="ECO:0000256" key="8">
    <source>
        <dbReference type="ARBA" id="ARBA00022832"/>
    </source>
</evidence>
<keyword evidence="9" id="KW-0560">Oxidoreductase</keyword>
<dbReference type="PANTHER" id="PTHR10909">
    <property type="entry name" value="ELECTRON TRANSPORT OXIDOREDUCTASE"/>
    <property type="match status" value="1"/>
</dbReference>
<dbReference type="AlphaFoldDB" id="A0A8H2VB28"/>
<dbReference type="Gene3D" id="1.10.540.10">
    <property type="entry name" value="Acyl-CoA dehydrogenase/oxidase, N-terminal domain"/>
    <property type="match status" value="1"/>
</dbReference>
<evidence type="ECO:0000313" key="20">
    <source>
        <dbReference type="EMBL" id="CAB4251992.1"/>
    </source>
</evidence>
<dbReference type="InterPro" id="IPR046373">
    <property type="entry name" value="Acyl-CoA_Oxase/DH_mid-dom_sf"/>
</dbReference>
<feature type="domain" description="Acyl-CoA oxidase/dehydrogenase middle" evidence="17">
    <location>
        <begin position="184"/>
        <end position="294"/>
    </location>
</feature>
<dbReference type="InterPro" id="IPR009100">
    <property type="entry name" value="AcylCoA_DH/oxidase_NM_dom_sf"/>
</dbReference>
<evidence type="ECO:0000259" key="17">
    <source>
        <dbReference type="Pfam" id="PF02770"/>
    </source>
</evidence>
<evidence type="ECO:0000256" key="4">
    <source>
        <dbReference type="ARBA" id="ARBA00004846"/>
    </source>
</evidence>
<dbReference type="InterPro" id="IPR012258">
    <property type="entry name" value="Acyl-CoA_oxidase"/>
</dbReference>
<dbReference type="GO" id="GO:0005777">
    <property type="term" value="C:peroxisome"/>
    <property type="evidence" value="ECO:0007669"/>
    <property type="project" value="UniProtKB-SubCell"/>
</dbReference>
<dbReference type="GeneID" id="64855106"/>
<keyword evidence="11" id="KW-0576">Peroxisome</keyword>
<dbReference type="PANTHER" id="PTHR10909:SF352">
    <property type="entry name" value="ACYL-COENZYME A OXIDASE-LIKE PROTEIN"/>
    <property type="match status" value="1"/>
</dbReference>
<dbReference type="UniPathway" id="UPA00661"/>
<dbReference type="Pfam" id="PF02770">
    <property type="entry name" value="Acyl-CoA_dh_M"/>
    <property type="match status" value="1"/>
</dbReference>
<dbReference type="Pfam" id="PF01756">
    <property type="entry name" value="ACOX"/>
    <property type="match status" value="1"/>
</dbReference>
<dbReference type="RefSeq" id="XP_041404031.1">
    <property type="nucleotide sequence ID" value="XM_041548097.1"/>
</dbReference>
<evidence type="ECO:0000256" key="15">
    <source>
        <dbReference type="PIRSR" id="PIRSR000168-2"/>
    </source>
</evidence>
<dbReference type="InterPro" id="IPR037069">
    <property type="entry name" value="AcylCoA_DH/ox_N_sf"/>
</dbReference>
<accession>A0A8H2VB28</accession>
<dbReference type="Pfam" id="PF14749">
    <property type="entry name" value="Acyl-CoA_ox_N"/>
    <property type="match status" value="1"/>
</dbReference>
<dbReference type="InterPro" id="IPR036250">
    <property type="entry name" value="AcylCo_DH-like_C"/>
</dbReference>
<dbReference type="InterPro" id="IPR055060">
    <property type="entry name" value="ACOX_C_alpha1"/>
</dbReference>
<evidence type="ECO:0000259" key="19">
    <source>
        <dbReference type="Pfam" id="PF22924"/>
    </source>
</evidence>
<evidence type="ECO:0000256" key="3">
    <source>
        <dbReference type="ARBA" id="ARBA00004275"/>
    </source>
</evidence>
<dbReference type="EMBL" id="CAEFZW010000001">
    <property type="protein sequence ID" value="CAB4251992.1"/>
    <property type="molecule type" value="Genomic_DNA"/>
</dbReference>
<dbReference type="Gene3D" id="1.20.140.10">
    <property type="entry name" value="Butyryl-CoA Dehydrogenase, subunit A, domain 3"/>
    <property type="match status" value="2"/>
</dbReference>
<comment type="pathway">
    <text evidence="4">Lipid metabolism; peroxisomal fatty acid beta-oxidation.</text>
</comment>
<dbReference type="GO" id="GO:0003997">
    <property type="term" value="F:acyl-CoA oxidase activity"/>
    <property type="evidence" value="ECO:0007669"/>
    <property type="project" value="UniProtKB-EC"/>
</dbReference>
<comment type="cofactor">
    <cofactor evidence="2">
        <name>FAD</name>
        <dbReference type="ChEBI" id="CHEBI:57692"/>
    </cofactor>
</comment>
<dbReference type="GO" id="GO:0005504">
    <property type="term" value="F:fatty acid binding"/>
    <property type="evidence" value="ECO:0007669"/>
    <property type="project" value="TreeGrafter"/>
</dbReference>
<dbReference type="SUPFAM" id="SSF56645">
    <property type="entry name" value="Acyl-CoA dehydrogenase NM domain-like"/>
    <property type="match status" value="1"/>
</dbReference>
<evidence type="ECO:0000313" key="21">
    <source>
        <dbReference type="Proteomes" id="UP000644660"/>
    </source>
</evidence>
<dbReference type="InterPro" id="IPR002655">
    <property type="entry name" value="Acyl-CoA_oxidase_C"/>
</dbReference>
<feature type="binding site" evidence="15">
    <location>
        <position position="227"/>
    </location>
    <ligand>
        <name>FAD</name>
        <dbReference type="ChEBI" id="CHEBI:57692"/>
    </ligand>
</feature>
<dbReference type="Proteomes" id="UP000644660">
    <property type="component" value="Unassembled WGS sequence"/>
</dbReference>
<keyword evidence="6 13" id="KW-0285">Flavoprotein</keyword>
<comment type="caution">
    <text evidence="20">The sequence shown here is derived from an EMBL/GenBank/DDBJ whole genome shotgun (WGS) entry which is preliminary data.</text>
</comment>
<comment type="subcellular location">
    <subcellularLocation>
        <location evidence="3">Peroxisome</location>
    </subcellularLocation>
</comment>
<keyword evidence="8" id="KW-0276">Fatty acid metabolism</keyword>
<evidence type="ECO:0000256" key="9">
    <source>
        <dbReference type="ARBA" id="ARBA00023002"/>
    </source>
</evidence>
<evidence type="ECO:0000256" key="10">
    <source>
        <dbReference type="ARBA" id="ARBA00023098"/>
    </source>
</evidence>
<evidence type="ECO:0000256" key="7">
    <source>
        <dbReference type="ARBA" id="ARBA00022827"/>
    </source>
</evidence>
<feature type="domain" description="Acyl-CoA oxidase C-alpha1" evidence="19">
    <location>
        <begin position="330"/>
        <end position="507"/>
    </location>
</feature>
<keyword evidence="7 13" id="KW-0274">FAD</keyword>